<comment type="caution">
    <text evidence="1">The sequence shown here is derived from an EMBL/GenBank/DDBJ whole genome shotgun (WGS) entry which is preliminary data.</text>
</comment>
<evidence type="ECO:0000313" key="1">
    <source>
        <dbReference type="EMBL" id="PIW13701.1"/>
    </source>
</evidence>
<protein>
    <submittedName>
        <fullName evidence="1">Uncharacterized protein</fullName>
    </submittedName>
</protein>
<reference evidence="1 2" key="1">
    <citation type="submission" date="2017-09" db="EMBL/GenBank/DDBJ databases">
        <title>Depth-based differentiation of microbial function through sediment-hosted aquifers and enrichment of novel symbionts in the deep terrestrial subsurface.</title>
        <authorList>
            <person name="Probst A.J."/>
            <person name="Ladd B."/>
            <person name="Jarett J.K."/>
            <person name="Geller-Mcgrath D.E."/>
            <person name="Sieber C.M."/>
            <person name="Emerson J.B."/>
            <person name="Anantharaman K."/>
            <person name="Thomas B.C."/>
            <person name="Malmstrom R."/>
            <person name="Stieglmeier M."/>
            <person name="Klingl A."/>
            <person name="Woyke T."/>
            <person name="Ryan C.M."/>
            <person name="Banfield J.F."/>
        </authorList>
    </citation>
    <scope>NUCLEOTIDE SEQUENCE [LARGE SCALE GENOMIC DNA]</scope>
    <source>
        <strain evidence="1">CG17_big_fil_post_rev_8_21_14_2_50_48_46</strain>
    </source>
</reference>
<dbReference type="AlphaFoldDB" id="A0A2M7FWT2"/>
<dbReference type="EMBL" id="PFFQ01000066">
    <property type="protein sequence ID" value="PIW13701.1"/>
    <property type="molecule type" value="Genomic_DNA"/>
</dbReference>
<dbReference type="Proteomes" id="UP000231019">
    <property type="component" value="Unassembled WGS sequence"/>
</dbReference>
<organism evidence="1 2">
    <name type="scientific">bacterium (Candidatus Blackallbacteria) CG17_big_fil_post_rev_8_21_14_2_50_48_46</name>
    <dbReference type="NCBI Taxonomy" id="2014261"/>
    <lineage>
        <taxon>Bacteria</taxon>
        <taxon>Candidatus Blackallbacteria</taxon>
    </lineage>
</organism>
<evidence type="ECO:0000313" key="2">
    <source>
        <dbReference type="Proteomes" id="UP000231019"/>
    </source>
</evidence>
<accession>A0A2M7FWT2</accession>
<gene>
    <name evidence="1" type="ORF">COW36_23815</name>
</gene>
<sequence>MNSRETFKTRNLLRIRFLLNQELGMSISCKLSGWIIFFVHKTDILRETFFSNTNGISAAGIMRNIFGTTRNLIDQYATSNQDNS</sequence>
<name>A0A2M7FWT2_9BACT</name>
<proteinExistence type="predicted"/>